<dbReference type="PANTHER" id="PTHR43289">
    <property type="entry name" value="MITOGEN-ACTIVATED PROTEIN KINASE KINASE KINASE 20-RELATED"/>
    <property type="match status" value="1"/>
</dbReference>
<dbReference type="InterPro" id="IPR011009">
    <property type="entry name" value="Kinase-like_dom_sf"/>
</dbReference>
<dbReference type="InterPro" id="IPR000719">
    <property type="entry name" value="Prot_kinase_dom"/>
</dbReference>
<comment type="caution">
    <text evidence="6">The sequence shown here is derived from an EMBL/GenBank/DDBJ whole genome shotgun (WGS) entry which is preliminary data.</text>
</comment>
<accession>A0ABT0U617</accession>
<evidence type="ECO:0000256" key="1">
    <source>
        <dbReference type="ARBA" id="ARBA00022679"/>
    </source>
</evidence>
<keyword evidence="7" id="KW-1185">Reference proteome</keyword>
<dbReference type="CDD" id="cd00180">
    <property type="entry name" value="PKc"/>
    <property type="match status" value="1"/>
</dbReference>
<keyword evidence="2" id="KW-0547">Nucleotide-binding</keyword>
<sequence length="290" mass="31113">MFDRPAVSPDTESPQGTGQILGIWRLGARLTRGAGTDLFLAQPADSQGNPRYDYVLKTVAGVVPSSQAESPNPNAVREAQRQIGQAIQASGITHPNLIAILDASGSPHAPYVVMPRLAAVSMDERTRQIPHFAVPVALWWTRQVAQALEKMHSAGWVHCDVKPDNILIDSQGHATLVDLGFATQTHSPMHRVFRGTPDYASPELMSGKTAALPAMDVFALGRVLWESLSATAPVAQSTIEPVAELIEHMVAADPAQRPAVSEVVRRLLSLEIQTLGSHIVPSTSAKRIAA</sequence>
<evidence type="ECO:0000256" key="4">
    <source>
        <dbReference type="ARBA" id="ARBA00022840"/>
    </source>
</evidence>
<evidence type="ECO:0000313" key="7">
    <source>
        <dbReference type="Proteomes" id="UP001202961"/>
    </source>
</evidence>
<dbReference type="PROSITE" id="PS50011">
    <property type="entry name" value="PROTEIN_KINASE_DOM"/>
    <property type="match status" value="1"/>
</dbReference>
<dbReference type="EMBL" id="JAMQBK010000039">
    <property type="protein sequence ID" value="MCM2371980.1"/>
    <property type="molecule type" value="Genomic_DNA"/>
</dbReference>
<dbReference type="SMART" id="SM00220">
    <property type="entry name" value="S_TKc"/>
    <property type="match status" value="1"/>
</dbReference>
<evidence type="ECO:0000313" key="6">
    <source>
        <dbReference type="EMBL" id="MCM2371980.1"/>
    </source>
</evidence>
<evidence type="ECO:0000256" key="2">
    <source>
        <dbReference type="ARBA" id="ARBA00022741"/>
    </source>
</evidence>
<keyword evidence="4" id="KW-0067">ATP-binding</keyword>
<protein>
    <submittedName>
        <fullName evidence="6">Protein kinase family protein</fullName>
    </submittedName>
</protein>
<dbReference type="Gene3D" id="1.10.510.10">
    <property type="entry name" value="Transferase(Phosphotransferase) domain 1"/>
    <property type="match status" value="1"/>
</dbReference>
<dbReference type="GO" id="GO:0016301">
    <property type="term" value="F:kinase activity"/>
    <property type="evidence" value="ECO:0007669"/>
    <property type="project" value="UniProtKB-KW"/>
</dbReference>
<name>A0ABT0U617_9BACT</name>
<feature type="domain" description="Protein kinase" evidence="5">
    <location>
        <begin position="24"/>
        <end position="290"/>
    </location>
</feature>
<gene>
    <name evidence="6" type="ORF">NB063_15350</name>
</gene>
<dbReference type="PANTHER" id="PTHR43289:SF6">
    <property type="entry name" value="SERINE_THREONINE-PROTEIN KINASE NEKL-3"/>
    <property type="match status" value="1"/>
</dbReference>
<dbReference type="SUPFAM" id="SSF56112">
    <property type="entry name" value="Protein kinase-like (PK-like)"/>
    <property type="match status" value="1"/>
</dbReference>
<proteinExistence type="predicted"/>
<keyword evidence="3 6" id="KW-0418">Kinase</keyword>
<keyword evidence="1" id="KW-0808">Transferase</keyword>
<dbReference type="Proteomes" id="UP001202961">
    <property type="component" value="Unassembled WGS sequence"/>
</dbReference>
<dbReference type="RefSeq" id="WP_250929608.1">
    <property type="nucleotide sequence ID" value="NZ_JAMQBK010000039.1"/>
</dbReference>
<evidence type="ECO:0000256" key="3">
    <source>
        <dbReference type="ARBA" id="ARBA00022777"/>
    </source>
</evidence>
<reference evidence="6 7" key="1">
    <citation type="journal article" date="2022" name="Syst. Appl. Microbiol.">
        <title>Rhodopirellula aestuarii sp. nov., a novel member of the genus Rhodopirellula isolated from brackish sediments collected in the Tagus River estuary, Portugal.</title>
        <authorList>
            <person name="Vitorino I.R."/>
            <person name="Klimek D."/>
            <person name="Calusinska M."/>
            <person name="Lobo-da-Cunha A."/>
            <person name="Vasconcelos V."/>
            <person name="Lage O.M."/>
        </authorList>
    </citation>
    <scope>NUCLEOTIDE SEQUENCE [LARGE SCALE GENOMIC DNA]</scope>
    <source>
        <strain evidence="6 7">ICT_H3.1</strain>
    </source>
</reference>
<dbReference type="Pfam" id="PF00069">
    <property type="entry name" value="Pkinase"/>
    <property type="match status" value="1"/>
</dbReference>
<evidence type="ECO:0000259" key="5">
    <source>
        <dbReference type="PROSITE" id="PS50011"/>
    </source>
</evidence>
<organism evidence="6 7">
    <name type="scientific">Aporhodopirellula aestuarii</name>
    <dbReference type="NCBI Taxonomy" id="2950107"/>
    <lineage>
        <taxon>Bacteria</taxon>
        <taxon>Pseudomonadati</taxon>
        <taxon>Planctomycetota</taxon>
        <taxon>Planctomycetia</taxon>
        <taxon>Pirellulales</taxon>
        <taxon>Pirellulaceae</taxon>
        <taxon>Aporhodopirellula</taxon>
    </lineage>
</organism>